<comment type="subcellular location">
    <subcellularLocation>
        <location evidence="1 17">Membrane</location>
        <topology evidence="1 17">Multi-pass membrane protein</topology>
    </subcellularLocation>
</comment>
<dbReference type="Gene3D" id="2.60.40.1400">
    <property type="entry name" value="G protein-activated inward rectifier potassium channel 1"/>
    <property type="match status" value="1"/>
</dbReference>
<evidence type="ECO:0000256" key="9">
    <source>
        <dbReference type="ARBA" id="ARBA00023136"/>
    </source>
</evidence>
<evidence type="ECO:0000256" key="10">
    <source>
        <dbReference type="ARBA" id="ARBA00023303"/>
    </source>
</evidence>
<evidence type="ECO:0000256" key="17">
    <source>
        <dbReference type="RuleBase" id="RU003822"/>
    </source>
</evidence>
<evidence type="ECO:0000256" key="19">
    <source>
        <dbReference type="SAM" id="Phobius"/>
    </source>
</evidence>
<evidence type="ECO:0000313" key="23">
    <source>
        <dbReference type="Proteomes" id="UP000192578"/>
    </source>
</evidence>
<evidence type="ECO:0000256" key="7">
    <source>
        <dbReference type="ARBA" id="ARBA00022989"/>
    </source>
</evidence>
<evidence type="ECO:0000256" key="4">
    <source>
        <dbReference type="ARBA" id="ARBA00022692"/>
    </source>
</evidence>
<dbReference type="Gene3D" id="1.10.287.70">
    <property type="match status" value="1"/>
</dbReference>
<keyword evidence="8 17" id="KW-0406">Ion transport</keyword>
<feature type="domain" description="Potassium channel inwardly rectifying transmembrane" evidence="20">
    <location>
        <begin position="76"/>
        <end position="213"/>
    </location>
</feature>
<dbReference type="FunFam" id="1.10.287.70:FF:000019">
    <property type="entry name" value="G protein-activated inward rectifier potassium channel 1"/>
    <property type="match status" value="1"/>
</dbReference>
<gene>
    <name evidence="22" type="ORF">BV898_13248</name>
</gene>
<name>A0A1W0WBI1_HYPEX</name>
<keyword evidence="3 17" id="KW-0633">Potassium transport</keyword>
<keyword evidence="23" id="KW-1185">Reference proteome</keyword>
<dbReference type="InterPro" id="IPR040445">
    <property type="entry name" value="Kir_TM"/>
</dbReference>
<feature type="region of interest" description="Disordered" evidence="18">
    <location>
        <begin position="11"/>
        <end position="34"/>
    </location>
</feature>
<dbReference type="PANTHER" id="PTHR11767:SF102">
    <property type="entry name" value="INWARDLY RECTIFYING POTASSIUM CHANNEL 1, ISOFORM F"/>
    <property type="match status" value="1"/>
</dbReference>
<dbReference type="GO" id="GO:0034702">
    <property type="term" value="C:monoatomic ion channel complex"/>
    <property type="evidence" value="ECO:0007669"/>
    <property type="project" value="UniProtKB-KW"/>
</dbReference>
<evidence type="ECO:0000256" key="5">
    <source>
        <dbReference type="ARBA" id="ARBA00022882"/>
    </source>
</evidence>
<evidence type="ECO:0000256" key="13">
    <source>
        <dbReference type="ARBA" id="ARBA00062687"/>
    </source>
</evidence>
<feature type="region of interest" description="Disordered" evidence="18">
    <location>
        <begin position="428"/>
        <end position="461"/>
    </location>
</feature>
<dbReference type="PRINTS" id="PR01320">
    <property type="entry name" value="KIRCHANNEL"/>
</dbReference>
<evidence type="ECO:0000256" key="6">
    <source>
        <dbReference type="ARBA" id="ARBA00022958"/>
    </source>
</evidence>
<comment type="catalytic activity">
    <reaction evidence="11">
        <text>K(+)(in) = K(+)(out)</text>
        <dbReference type="Rhea" id="RHEA:29463"/>
        <dbReference type="ChEBI" id="CHEBI:29103"/>
    </reaction>
</comment>
<feature type="transmembrane region" description="Helical" evidence="19">
    <location>
        <begin position="185"/>
        <end position="209"/>
    </location>
</feature>
<protein>
    <recommendedName>
        <fullName evidence="14">G protein-activated inward rectifier potassium channel 3</fullName>
    </recommendedName>
    <alternativeName>
        <fullName evidence="16">Inward rectifier K(+) channel Kir3.3</fullName>
    </alternativeName>
    <alternativeName>
        <fullName evidence="15">Potassium channel, inwardly rectifying subfamily J member 9</fullName>
    </alternativeName>
</protein>
<feature type="region of interest" description="Disordered" evidence="18">
    <location>
        <begin position="404"/>
        <end position="423"/>
    </location>
</feature>
<evidence type="ECO:0000256" key="3">
    <source>
        <dbReference type="ARBA" id="ARBA00022538"/>
    </source>
</evidence>
<dbReference type="SUPFAM" id="SSF81296">
    <property type="entry name" value="E set domains"/>
    <property type="match status" value="1"/>
</dbReference>
<keyword evidence="2 17" id="KW-0813">Transport</keyword>
<dbReference type="InterPro" id="IPR013518">
    <property type="entry name" value="K_chnl_inward-rec_Kir_cyto"/>
</dbReference>
<dbReference type="Proteomes" id="UP000192578">
    <property type="component" value="Unassembled WGS sequence"/>
</dbReference>
<dbReference type="PANTHER" id="PTHR11767">
    <property type="entry name" value="INWARD RECTIFIER POTASSIUM CHANNEL"/>
    <property type="match status" value="1"/>
</dbReference>
<dbReference type="InterPro" id="IPR016449">
    <property type="entry name" value="K_chnl_inward-rec_Kir"/>
</dbReference>
<reference evidence="23" key="1">
    <citation type="submission" date="2017-01" db="EMBL/GenBank/DDBJ databases">
        <title>Comparative genomics of anhydrobiosis in the tardigrade Hypsibius dujardini.</title>
        <authorList>
            <person name="Yoshida Y."/>
            <person name="Koutsovoulos G."/>
            <person name="Laetsch D."/>
            <person name="Stevens L."/>
            <person name="Kumar S."/>
            <person name="Horikawa D."/>
            <person name="Ishino K."/>
            <person name="Komine S."/>
            <person name="Tomita M."/>
            <person name="Blaxter M."/>
            <person name="Arakawa K."/>
        </authorList>
    </citation>
    <scope>NUCLEOTIDE SEQUENCE [LARGE SCALE GENOMIC DNA]</scope>
    <source>
        <strain evidence="23">Z151</strain>
    </source>
</reference>
<keyword evidence="10 17" id="KW-0407">Ion channel</keyword>
<dbReference type="GO" id="GO:1990573">
    <property type="term" value="P:potassium ion import across plasma membrane"/>
    <property type="evidence" value="ECO:0007669"/>
    <property type="project" value="TreeGrafter"/>
</dbReference>
<dbReference type="InterPro" id="IPR041647">
    <property type="entry name" value="IRK_C"/>
</dbReference>
<evidence type="ECO:0000256" key="18">
    <source>
        <dbReference type="SAM" id="MobiDB-lite"/>
    </source>
</evidence>
<evidence type="ECO:0000256" key="14">
    <source>
        <dbReference type="ARBA" id="ARBA00072191"/>
    </source>
</evidence>
<dbReference type="GO" id="GO:0005886">
    <property type="term" value="C:plasma membrane"/>
    <property type="evidence" value="ECO:0007669"/>
    <property type="project" value="TreeGrafter"/>
</dbReference>
<feature type="domain" description="Inward rectifier potassium channel C-terminal" evidence="21">
    <location>
        <begin position="221"/>
        <end position="392"/>
    </location>
</feature>
<dbReference type="Pfam" id="PF17655">
    <property type="entry name" value="IRK_C"/>
    <property type="match status" value="1"/>
</dbReference>
<evidence type="ECO:0000256" key="15">
    <source>
        <dbReference type="ARBA" id="ARBA00076077"/>
    </source>
</evidence>
<evidence type="ECO:0000256" key="12">
    <source>
        <dbReference type="ARBA" id="ARBA00061604"/>
    </source>
</evidence>
<dbReference type="SUPFAM" id="SSF81324">
    <property type="entry name" value="Voltage-gated potassium channels"/>
    <property type="match status" value="1"/>
</dbReference>
<dbReference type="InterPro" id="IPR014756">
    <property type="entry name" value="Ig_E-set"/>
</dbReference>
<accession>A0A1W0WBI1</accession>
<keyword evidence="6 17" id="KW-0630">Potassium</keyword>
<evidence type="ECO:0000256" key="1">
    <source>
        <dbReference type="ARBA" id="ARBA00004141"/>
    </source>
</evidence>
<comment type="similarity">
    <text evidence="12">Belongs to the inward rectifier-type potassium channel (TC 1.A.2.1) family. KCNJ9 subfamily.</text>
</comment>
<evidence type="ECO:0000313" key="22">
    <source>
        <dbReference type="EMBL" id="OQV12522.1"/>
    </source>
</evidence>
<feature type="transmembrane region" description="Helical" evidence="19">
    <location>
        <begin position="109"/>
        <end position="133"/>
    </location>
</feature>
<evidence type="ECO:0000256" key="11">
    <source>
        <dbReference type="ARBA" id="ARBA00034430"/>
    </source>
</evidence>
<evidence type="ECO:0000259" key="21">
    <source>
        <dbReference type="Pfam" id="PF17655"/>
    </source>
</evidence>
<comment type="subunit">
    <text evidence="13">Associates with KCNJ3/GIRK1 to form a G-protein-activated heteromultimer pore-forming unit. Interacts (via PDZ-binding motif) with SNX27 (via PDZ domain); the interaction is required when endocytosed to prevent degradation in lysosomes and promote recycling to the plasma membrane.</text>
</comment>
<evidence type="ECO:0000256" key="2">
    <source>
        <dbReference type="ARBA" id="ARBA00022448"/>
    </source>
</evidence>
<dbReference type="Pfam" id="PF01007">
    <property type="entry name" value="IRK"/>
    <property type="match status" value="1"/>
</dbReference>
<keyword evidence="4 17" id="KW-0812">Transmembrane</keyword>
<evidence type="ECO:0000256" key="16">
    <source>
        <dbReference type="ARBA" id="ARBA00081071"/>
    </source>
</evidence>
<dbReference type="AlphaFoldDB" id="A0A1W0WBI1"/>
<proteinExistence type="inferred from homology"/>
<keyword evidence="9 19" id="KW-0472">Membrane</keyword>
<comment type="caution">
    <text evidence="22">The sequence shown here is derived from an EMBL/GenBank/DDBJ whole genome shotgun (WGS) entry which is preliminary data.</text>
</comment>
<keyword evidence="5 17" id="KW-0851">Voltage-gated channel</keyword>
<dbReference type="FunFam" id="2.60.40.1400:FF:000001">
    <property type="entry name" value="G protein-activated inward rectifier potassium channel 2"/>
    <property type="match status" value="1"/>
</dbReference>
<evidence type="ECO:0000259" key="20">
    <source>
        <dbReference type="Pfam" id="PF01007"/>
    </source>
</evidence>
<keyword evidence="7 19" id="KW-1133">Transmembrane helix</keyword>
<dbReference type="EMBL" id="MTYJ01000143">
    <property type="protein sequence ID" value="OQV12522.1"/>
    <property type="molecule type" value="Genomic_DNA"/>
</dbReference>
<sequence>MGKDPKFYIQPDHGWESDASHSTPIVSGAEKDTATPPVLVPLNNNNNNGSAMHRFGKRIVNRQRHNTTFRSRLLLKHGTYNITGKNIPQRRVRLVSDLWNTLIDLQWRFILILFMLSFVISWALFAVIFYVIASAHGDLDHLGEEDWKPCIQNLKGFTAAFLYSVESQHTIGYGFRYTTEECAEAIIFMCLQAAVGVALQAFMVGVVFAKVQLPKKRAQTLLFSKNAVICSRDGKLCLLFRIGNMRRSLIIQSSVRAQLVHHRKTIEGELLPFHQHEMSIQLDSMSGSAFLAWPVTACHVITPSSPIYDLSKKSLERAKFEMIVILEGVIESTGMVTQARTSYVPEEILWGHRFARLLTYRKESGQYVVDFDRFQLVEHVPNMPLSSARDLDIVRHAADLRNAEDEDGVDGEVNRSYQAPSPSLQRAVSAVGMSAGGSHTTTPNLLEAPPSGHTIPVPVRRPSVSFAPTRDVSLEMDIDMES</sequence>
<dbReference type="GO" id="GO:0034765">
    <property type="term" value="P:regulation of monoatomic ion transmembrane transport"/>
    <property type="evidence" value="ECO:0007669"/>
    <property type="project" value="TreeGrafter"/>
</dbReference>
<organism evidence="22 23">
    <name type="scientific">Hypsibius exemplaris</name>
    <name type="common">Freshwater tardigrade</name>
    <dbReference type="NCBI Taxonomy" id="2072580"/>
    <lineage>
        <taxon>Eukaryota</taxon>
        <taxon>Metazoa</taxon>
        <taxon>Ecdysozoa</taxon>
        <taxon>Tardigrada</taxon>
        <taxon>Eutardigrada</taxon>
        <taxon>Parachela</taxon>
        <taxon>Hypsibioidea</taxon>
        <taxon>Hypsibiidae</taxon>
        <taxon>Hypsibius</taxon>
    </lineage>
</organism>
<dbReference type="GO" id="GO:0005242">
    <property type="term" value="F:inward rectifier potassium channel activity"/>
    <property type="evidence" value="ECO:0007669"/>
    <property type="project" value="InterPro"/>
</dbReference>
<dbReference type="OrthoDB" id="273257at2759"/>
<evidence type="ECO:0000256" key="8">
    <source>
        <dbReference type="ARBA" id="ARBA00023065"/>
    </source>
</evidence>